<dbReference type="InterPro" id="IPR036412">
    <property type="entry name" value="HAD-like_sf"/>
</dbReference>
<dbReference type="OrthoDB" id="25155at2157"/>
<comment type="caution">
    <text evidence="6">The sequence shown here is derived from an EMBL/GenBank/DDBJ whole genome shotgun (WGS) entry which is preliminary data.</text>
</comment>
<evidence type="ECO:0000256" key="5">
    <source>
        <dbReference type="ARBA" id="ARBA00039666"/>
    </source>
</evidence>
<sequence length="260" mass="28030">MDEGQIRGVLLDIDGVLYVGDRAVEGGTETIAWLRDEGIPFRCVSNTTRRSRRSIAARLGDLGYDITESEIFNPPIGAIRHLQGRTAFLLTTGDVADDFLSGGITLVRNEAEAVVIGDAGDNFTYEHLNAAFRMILDGAAIIALERDRYWMGGDGLMLSAGPFVAALEYATGRQATVVGKPAPEFFLGALQEIGVDPAGALMVGDDIRTDIDGARAVDMNTALVQTGKFRQEVYEASGTRPDHLIPSIAALPDLVRRTYI</sequence>
<comment type="cofactor">
    <cofactor evidence="1">
        <name>Mg(2+)</name>
        <dbReference type="ChEBI" id="CHEBI:18420"/>
    </cofactor>
</comment>
<evidence type="ECO:0000256" key="2">
    <source>
        <dbReference type="ARBA" id="ARBA00007958"/>
    </source>
</evidence>
<evidence type="ECO:0000256" key="4">
    <source>
        <dbReference type="ARBA" id="ARBA00022842"/>
    </source>
</evidence>
<evidence type="ECO:0000256" key="3">
    <source>
        <dbReference type="ARBA" id="ARBA00022723"/>
    </source>
</evidence>
<gene>
    <name evidence="6" type="ORF">CUJ86_02830</name>
</gene>
<keyword evidence="6" id="KW-0378">Hydrolase</keyword>
<keyword evidence="3" id="KW-0479">Metal-binding</keyword>
<evidence type="ECO:0000313" key="7">
    <source>
        <dbReference type="Proteomes" id="UP000292580"/>
    </source>
</evidence>
<dbReference type="PANTHER" id="PTHR19288:SF46">
    <property type="entry name" value="HALOACID DEHALOGENASE-LIKE HYDROLASE DOMAIN-CONTAINING PROTEIN 2"/>
    <property type="match status" value="1"/>
</dbReference>
<name>A0A483CWD4_9EURY</name>
<dbReference type="RefSeq" id="WP_130646033.1">
    <property type="nucleotide sequence ID" value="NZ_PGCL01000001.1"/>
</dbReference>
<reference evidence="6 7" key="1">
    <citation type="submission" date="2017-11" db="EMBL/GenBank/DDBJ databases">
        <title>Isolation and Characterization of Methanofollis Species from Methane Seep Offshore SW Taiwan.</title>
        <authorList>
            <person name="Teng N.-H."/>
            <person name="Lai M.-C."/>
            <person name="Chen S.-C."/>
        </authorList>
    </citation>
    <scope>NUCLEOTIDE SEQUENCE [LARGE SCALE GENOMIC DNA]</scope>
    <source>
        <strain evidence="6 7">FWC-SCC2</strain>
    </source>
</reference>
<dbReference type="Proteomes" id="UP000292580">
    <property type="component" value="Unassembled WGS sequence"/>
</dbReference>
<proteinExistence type="inferred from homology"/>
<dbReference type="SUPFAM" id="SSF56784">
    <property type="entry name" value="HAD-like"/>
    <property type="match status" value="1"/>
</dbReference>
<dbReference type="PANTHER" id="PTHR19288">
    <property type="entry name" value="4-NITROPHENYLPHOSPHATASE-RELATED"/>
    <property type="match status" value="1"/>
</dbReference>
<keyword evidence="4" id="KW-0460">Magnesium</keyword>
<dbReference type="AlphaFoldDB" id="A0A483CWD4"/>
<dbReference type="Gene3D" id="3.40.50.1000">
    <property type="entry name" value="HAD superfamily/HAD-like"/>
    <property type="match status" value="2"/>
</dbReference>
<protein>
    <recommendedName>
        <fullName evidence="5">Haloacid dehalogenase-like hydrolase domain-containing protein 2</fullName>
    </recommendedName>
</protein>
<dbReference type="NCBIfam" id="TIGR01460">
    <property type="entry name" value="HAD-SF-IIA"/>
    <property type="match status" value="1"/>
</dbReference>
<evidence type="ECO:0000313" key="6">
    <source>
        <dbReference type="EMBL" id="TAJ45881.1"/>
    </source>
</evidence>
<dbReference type="InterPro" id="IPR006357">
    <property type="entry name" value="HAD-SF_hydro_IIA"/>
</dbReference>
<evidence type="ECO:0000256" key="1">
    <source>
        <dbReference type="ARBA" id="ARBA00001946"/>
    </source>
</evidence>
<dbReference type="Pfam" id="PF13242">
    <property type="entry name" value="Hydrolase_like"/>
    <property type="match status" value="1"/>
</dbReference>
<dbReference type="InterPro" id="IPR006355">
    <property type="entry name" value="LHPP/HDHD2"/>
</dbReference>
<dbReference type="Pfam" id="PF13344">
    <property type="entry name" value="Hydrolase_6"/>
    <property type="match status" value="1"/>
</dbReference>
<dbReference type="NCBIfam" id="TIGR01458">
    <property type="entry name" value="HAD-SF-IIA-hyp3"/>
    <property type="match status" value="1"/>
</dbReference>
<dbReference type="GO" id="GO:0016791">
    <property type="term" value="F:phosphatase activity"/>
    <property type="evidence" value="ECO:0007669"/>
    <property type="project" value="InterPro"/>
</dbReference>
<dbReference type="InterPro" id="IPR023214">
    <property type="entry name" value="HAD_sf"/>
</dbReference>
<organism evidence="6 7">
    <name type="scientific">Methanofollis fontis</name>
    <dbReference type="NCBI Taxonomy" id="2052832"/>
    <lineage>
        <taxon>Archaea</taxon>
        <taxon>Methanobacteriati</taxon>
        <taxon>Methanobacteriota</taxon>
        <taxon>Stenosarchaea group</taxon>
        <taxon>Methanomicrobia</taxon>
        <taxon>Methanomicrobiales</taxon>
        <taxon>Methanomicrobiaceae</taxon>
        <taxon>Methanofollis</taxon>
    </lineage>
</organism>
<dbReference type="GO" id="GO:0005737">
    <property type="term" value="C:cytoplasm"/>
    <property type="evidence" value="ECO:0007669"/>
    <property type="project" value="TreeGrafter"/>
</dbReference>
<accession>A0A483CWD4</accession>
<dbReference type="GO" id="GO:0046872">
    <property type="term" value="F:metal ion binding"/>
    <property type="evidence" value="ECO:0007669"/>
    <property type="project" value="UniProtKB-KW"/>
</dbReference>
<comment type="similarity">
    <text evidence="2">Belongs to the HAD-like hydrolase superfamily.</text>
</comment>
<keyword evidence="7" id="KW-1185">Reference proteome</keyword>
<dbReference type="EMBL" id="PGCL01000001">
    <property type="protein sequence ID" value="TAJ45881.1"/>
    <property type="molecule type" value="Genomic_DNA"/>
</dbReference>